<evidence type="ECO:0000256" key="2">
    <source>
        <dbReference type="ARBA" id="ARBA00022801"/>
    </source>
</evidence>
<feature type="signal peptide" evidence="7">
    <location>
        <begin position="1"/>
        <end position="21"/>
    </location>
</feature>
<dbReference type="InterPro" id="IPR003599">
    <property type="entry name" value="Ig_sub"/>
</dbReference>
<dbReference type="SMART" id="SM00409">
    <property type="entry name" value="IG"/>
    <property type="match status" value="3"/>
</dbReference>
<evidence type="ECO:0000259" key="9">
    <source>
        <dbReference type="PROSITE" id="PS50835"/>
    </source>
</evidence>
<dbReference type="Pfam" id="PF13927">
    <property type="entry name" value="Ig_3"/>
    <property type="match status" value="1"/>
</dbReference>
<evidence type="ECO:0000313" key="11">
    <source>
        <dbReference type="Proteomes" id="UP000265200"/>
    </source>
</evidence>
<organism evidence="10 11">
    <name type="scientific">Oryzias latipes</name>
    <name type="common">Japanese rice fish</name>
    <name type="synonym">Japanese killifish</name>
    <dbReference type="NCBI Taxonomy" id="8090"/>
    <lineage>
        <taxon>Eukaryota</taxon>
        <taxon>Metazoa</taxon>
        <taxon>Chordata</taxon>
        <taxon>Craniata</taxon>
        <taxon>Vertebrata</taxon>
        <taxon>Euteleostomi</taxon>
        <taxon>Actinopterygii</taxon>
        <taxon>Neopterygii</taxon>
        <taxon>Teleostei</taxon>
        <taxon>Neoteleostei</taxon>
        <taxon>Acanthomorphata</taxon>
        <taxon>Ovalentaria</taxon>
        <taxon>Atherinomorphae</taxon>
        <taxon>Beloniformes</taxon>
        <taxon>Adrianichthyidae</taxon>
        <taxon>Oryziinae</taxon>
        <taxon>Oryzias</taxon>
    </lineage>
</organism>
<accession>A0A3P9ICV8</accession>
<evidence type="ECO:0000256" key="4">
    <source>
        <dbReference type="ARBA" id="ARBA00023157"/>
    </source>
</evidence>
<keyword evidence="2" id="KW-0378">Hydrolase</keyword>
<evidence type="ECO:0000313" key="10">
    <source>
        <dbReference type="Ensembl" id="ENSORLP00015017729.1"/>
    </source>
</evidence>
<proteinExistence type="inferred from homology"/>
<comment type="similarity">
    <text evidence="1">Belongs to the interleukin-1 receptor family.</text>
</comment>
<dbReference type="Gene3D" id="3.40.50.10140">
    <property type="entry name" value="Toll/interleukin-1 receptor homology (TIR) domain"/>
    <property type="match status" value="1"/>
</dbReference>
<evidence type="ECO:0000259" key="8">
    <source>
        <dbReference type="PROSITE" id="PS50104"/>
    </source>
</evidence>
<dbReference type="PROSITE" id="PS50835">
    <property type="entry name" value="IG_LIKE"/>
    <property type="match status" value="2"/>
</dbReference>
<dbReference type="InterPro" id="IPR015621">
    <property type="entry name" value="IL-1_rcpt_fam"/>
</dbReference>
<dbReference type="GO" id="GO:0016787">
    <property type="term" value="F:hydrolase activity"/>
    <property type="evidence" value="ECO:0007669"/>
    <property type="project" value="UniProtKB-KW"/>
</dbReference>
<evidence type="ECO:0000256" key="3">
    <source>
        <dbReference type="ARBA" id="ARBA00023027"/>
    </source>
</evidence>
<keyword evidence="4" id="KW-1015">Disulfide bond</keyword>
<dbReference type="InterPro" id="IPR000157">
    <property type="entry name" value="TIR_dom"/>
</dbReference>
<evidence type="ECO:0000256" key="5">
    <source>
        <dbReference type="ARBA" id="ARBA00023180"/>
    </source>
</evidence>
<dbReference type="PANTHER" id="PTHR11890">
    <property type="entry name" value="INTERLEUKIN-1 RECEPTOR FAMILY MEMBER"/>
    <property type="match status" value="1"/>
</dbReference>
<keyword evidence="3" id="KW-0520">NAD</keyword>
<dbReference type="InterPro" id="IPR035897">
    <property type="entry name" value="Toll_tir_struct_dom_sf"/>
</dbReference>
<dbReference type="GO" id="GO:0007165">
    <property type="term" value="P:signal transduction"/>
    <property type="evidence" value="ECO:0007669"/>
    <property type="project" value="InterPro"/>
</dbReference>
<feature type="domain" description="Ig-like" evidence="9">
    <location>
        <begin position="35"/>
        <end position="113"/>
    </location>
</feature>
<dbReference type="SMART" id="SM00255">
    <property type="entry name" value="TIR"/>
    <property type="match status" value="1"/>
</dbReference>
<evidence type="ECO:0000256" key="7">
    <source>
        <dbReference type="SAM" id="SignalP"/>
    </source>
</evidence>
<keyword evidence="7" id="KW-0732">Signal</keyword>
<reference key="1">
    <citation type="journal article" date="2007" name="Nature">
        <title>The medaka draft genome and insights into vertebrate genome evolution.</title>
        <authorList>
            <person name="Kasahara M."/>
            <person name="Naruse K."/>
            <person name="Sasaki S."/>
            <person name="Nakatani Y."/>
            <person name="Qu W."/>
            <person name="Ahsan B."/>
            <person name="Yamada T."/>
            <person name="Nagayasu Y."/>
            <person name="Doi K."/>
            <person name="Kasai Y."/>
            <person name="Jindo T."/>
            <person name="Kobayashi D."/>
            <person name="Shimada A."/>
            <person name="Toyoda A."/>
            <person name="Kuroki Y."/>
            <person name="Fujiyama A."/>
            <person name="Sasaki T."/>
            <person name="Shimizu A."/>
            <person name="Asakawa S."/>
            <person name="Shimizu N."/>
            <person name="Hashimoto S."/>
            <person name="Yang J."/>
            <person name="Lee Y."/>
            <person name="Matsushima K."/>
            <person name="Sugano S."/>
            <person name="Sakaizumi M."/>
            <person name="Narita T."/>
            <person name="Ohishi K."/>
            <person name="Haga S."/>
            <person name="Ohta F."/>
            <person name="Nomoto H."/>
            <person name="Nogata K."/>
            <person name="Morishita T."/>
            <person name="Endo T."/>
            <person name="Shin-I T."/>
            <person name="Takeda H."/>
            <person name="Morishita S."/>
            <person name="Kohara Y."/>
        </authorList>
    </citation>
    <scope>NUCLEOTIDE SEQUENCE [LARGE SCALE GENOMIC DNA]</scope>
    <source>
        <strain>Hd-rR</strain>
    </source>
</reference>
<evidence type="ECO:0000256" key="6">
    <source>
        <dbReference type="ARBA" id="ARBA00023319"/>
    </source>
</evidence>
<feature type="domain" description="Ig-like" evidence="9">
    <location>
        <begin position="208"/>
        <end position="305"/>
    </location>
</feature>
<evidence type="ECO:0008006" key="12">
    <source>
        <dbReference type="Google" id="ProtNLM"/>
    </source>
</evidence>
<dbReference type="PROSITE" id="PS50104">
    <property type="entry name" value="TIR"/>
    <property type="match status" value="1"/>
</dbReference>
<dbReference type="SUPFAM" id="SSF48726">
    <property type="entry name" value="Immunoglobulin"/>
    <property type="match status" value="3"/>
</dbReference>
<evidence type="ECO:0000256" key="1">
    <source>
        <dbReference type="ARBA" id="ARBA00009752"/>
    </source>
</evidence>
<dbReference type="InterPro" id="IPR013783">
    <property type="entry name" value="Ig-like_fold"/>
</dbReference>
<protein>
    <recommendedName>
        <fullName evidence="12">Interleukin-1 receptor accessory protein-like 1</fullName>
    </recommendedName>
</protein>
<dbReference type="AlphaFoldDB" id="A0A3P9ICV8"/>
<name>A0A3P9ICV8_ORYLA</name>
<reference evidence="10 11" key="2">
    <citation type="submission" date="2017-04" db="EMBL/GenBank/DDBJ databases">
        <title>CpG methylation of centromeres and impact of large insertions on vertebrate speciation.</title>
        <authorList>
            <person name="Ichikawa K."/>
            <person name="Yoshimura J."/>
            <person name="Morishita S."/>
        </authorList>
    </citation>
    <scope>NUCLEOTIDE SEQUENCE</scope>
    <source>
        <strain evidence="10 11">HSOK</strain>
    </source>
</reference>
<feature type="chain" id="PRO_5018103405" description="Interleukin-1 receptor accessory protein-like 1" evidence="7">
    <location>
        <begin position="22"/>
        <end position="513"/>
    </location>
</feature>
<dbReference type="PANTHER" id="PTHR11890:SF6">
    <property type="entry name" value="INTERLEUKIN-18 RECEPTOR 1"/>
    <property type="match status" value="1"/>
</dbReference>
<dbReference type="InterPro" id="IPR007110">
    <property type="entry name" value="Ig-like_dom"/>
</dbReference>
<reference evidence="10" key="3">
    <citation type="submission" date="2025-08" db="UniProtKB">
        <authorList>
            <consortium name="Ensembl"/>
        </authorList>
    </citation>
    <scope>IDENTIFICATION</scope>
    <source>
        <strain evidence="10">HSOK</strain>
    </source>
</reference>
<feature type="domain" description="TIR" evidence="8">
    <location>
        <begin position="348"/>
        <end position="491"/>
    </location>
</feature>
<dbReference type="Gene3D" id="2.60.40.10">
    <property type="entry name" value="Immunoglobulins"/>
    <property type="match status" value="3"/>
</dbReference>
<dbReference type="Pfam" id="PF01582">
    <property type="entry name" value="TIR"/>
    <property type="match status" value="1"/>
</dbReference>
<sequence length="513" mass="57816">MHLKINLFIISIIINVRFCSAGAGACSLTPGIVNVREGEIVALSCDEPGDGDPVTLWKKDFEQETYAQSNMSAAQQRQMGIMVHKNWLVILNTSMNHQGNYTCQNESSQSLFTLMVYSVYEDKYDYPKNCYKDQSCTLSCPEANIPSAGILNITDLTWYKDSWPLKPYFQRVQEEDAGIYTCNRSYLYSGQTYNITFVVPLTIKTEIPPIYATITSPRNNQVFSVELGTTVVIDCVADSDSSEDLLFWMRGQSFVEENSTFPIFYNETHDKQQMKASLVIGKVSQEDLSTNYTCKLDSDNQPSISVTIFLTQKGAPGFFKSYLCVYLEMNVVFVHVMIYCVVVCLDEKSYDAFLMCYKCDTDEGLHEADRTLLESTLEEKFGYSLCLCERDVLPGEAAAEAVLACIEQSRTVILVPTSQYPGPESSLLSAIHAALVEKQTRLIFINTKNTETQKSGSFPEALQLLSEMAECVTWKGRPPSSSFWKKLRLHLPAAQRTKQTCLFLRENHNDSIC</sequence>
<dbReference type="InterPro" id="IPR036179">
    <property type="entry name" value="Ig-like_dom_sf"/>
</dbReference>
<dbReference type="Proteomes" id="UP000265200">
    <property type="component" value="Chromosome 3"/>
</dbReference>
<keyword evidence="5" id="KW-0325">Glycoprotein</keyword>
<dbReference type="SUPFAM" id="SSF52200">
    <property type="entry name" value="Toll/Interleukin receptor TIR domain"/>
    <property type="match status" value="1"/>
</dbReference>
<dbReference type="Ensembl" id="ENSORLT00015026254.1">
    <property type="protein sequence ID" value="ENSORLP00015017729.1"/>
    <property type="gene ID" value="ENSORLG00015018779.1"/>
</dbReference>
<reference evidence="10" key="4">
    <citation type="submission" date="2025-09" db="UniProtKB">
        <authorList>
            <consortium name="Ensembl"/>
        </authorList>
    </citation>
    <scope>IDENTIFICATION</scope>
    <source>
        <strain evidence="10">HSOK</strain>
    </source>
</reference>
<keyword evidence="6" id="KW-0393">Immunoglobulin domain</keyword>
<dbReference type="PRINTS" id="PR01537">
    <property type="entry name" value="INTRLKN1R1F"/>
</dbReference>